<keyword evidence="3" id="KW-1185">Reference proteome</keyword>
<dbReference type="Proteomes" id="UP001497512">
    <property type="component" value="Chromosome 18"/>
</dbReference>
<protein>
    <submittedName>
        <fullName evidence="2">Uncharacterized protein</fullName>
    </submittedName>
</protein>
<name>A0ABP0U1R9_9BRYO</name>
<proteinExistence type="predicted"/>
<feature type="compositionally biased region" description="Polar residues" evidence="1">
    <location>
        <begin position="61"/>
        <end position="72"/>
    </location>
</feature>
<dbReference type="EMBL" id="OZ019910">
    <property type="protein sequence ID" value="CAK9210707.1"/>
    <property type="molecule type" value="Genomic_DNA"/>
</dbReference>
<evidence type="ECO:0000313" key="3">
    <source>
        <dbReference type="Proteomes" id="UP001497512"/>
    </source>
</evidence>
<organism evidence="2 3">
    <name type="scientific">Sphagnum troendelagicum</name>
    <dbReference type="NCBI Taxonomy" id="128251"/>
    <lineage>
        <taxon>Eukaryota</taxon>
        <taxon>Viridiplantae</taxon>
        <taxon>Streptophyta</taxon>
        <taxon>Embryophyta</taxon>
        <taxon>Bryophyta</taxon>
        <taxon>Sphagnophytina</taxon>
        <taxon>Sphagnopsida</taxon>
        <taxon>Sphagnales</taxon>
        <taxon>Sphagnaceae</taxon>
        <taxon>Sphagnum</taxon>
    </lineage>
</organism>
<feature type="compositionally biased region" description="Basic and acidic residues" evidence="1">
    <location>
        <begin position="10"/>
        <end position="20"/>
    </location>
</feature>
<feature type="compositionally biased region" description="Basic and acidic residues" evidence="1">
    <location>
        <begin position="141"/>
        <end position="168"/>
    </location>
</feature>
<evidence type="ECO:0000313" key="2">
    <source>
        <dbReference type="EMBL" id="CAK9210707.1"/>
    </source>
</evidence>
<evidence type="ECO:0000256" key="1">
    <source>
        <dbReference type="SAM" id="MobiDB-lite"/>
    </source>
</evidence>
<reference evidence="2" key="1">
    <citation type="submission" date="2024-02" db="EMBL/GenBank/DDBJ databases">
        <authorList>
            <consortium name="ELIXIR-Norway"/>
            <consortium name="Elixir Norway"/>
        </authorList>
    </citation>
    <scope>NUCLEOTIDE SEQUENCE</scope>
</reference>
<feature type="region of interest" description="Disordered" evidence="1">
    <location>
        <begin position="1"/>
        <end position="249"/>
    </location>
</feature>
<feature type="compositionally biased region" description="Basic and acidic residues" evidence="1">
    <location>
        <begin position="203"/>
        <end position="225"/>
    </location>
</feature>
<feature type="compositionally biased region" description="Polar residues" evidence="1">
    <location>
        <begin position="81"/>
        <end position="93"/>
    </location>
</feature>
<feature type="compositionally biased region" description="Basic and acidic residues" evidence="1">
    <location>
        <begin position="179"/>
        <end position="194"/>
    </location>
</feature>
<feature type="compositionally biased region" description="Basic and acidic residues" evidence="1">
    <location>
        <begin position="237"/>
        <end position="249"/>
    </location>
</feature>
<accession>A0ABP0U1R9</accession>
<feature type="compositionally biased region" description="Basic and acidic residues" evidence="1">
    <location>
        <begin position="94"/>
        <end position="134"/>
    </location>
</feature>
<gene>
    <name evidence="2" type="ORF">CSSPTR1EN2_LOCUS10294</name>
</gene>
<sequence>MPASEPATGEGDRRGVDPEGGRIISEEASASNVDPFKHKQVESGAKAELATSVADHVHPATSLSDVSRSGKQTPDIGNVSFAHQNPISSQEPISSRDSHWVEDGELRREGNKRKRETDRSGIEAKGHSSHDNRMTKHKFHKEADWDLGDPGHEAKDQSRKSSRDREVGHSSIRQKPHHDRRDPPQESDGRDASRQRPSRSSGRRWDVEPHEKSDRESRLKSDSGNHKTNSTSQLDRGSIDDRSRSRQHI</sequence>